<reference evidence="5" key="2">
    <citation type="submission" date="2012-01" db="EMBL/GenBank/DDBJ databases">
        <authorList>
            <person name="Biehl B.S."/>
            <person name="Ding Y."/>
            <person name="Dugan-Rocha S.P."/>
            <person name="Gibbs R.A."/>
            <person name="Glasner J.D."/>
            <person name="Kovar C."/>
            <person name="Muzny D.M."/>
            <person name="Neeno-Eckwall E.C."/>
            <person name="Perna N.T."/>
            <person name="Qin X."/>
            <person name="von Bodman S.B."/>
            <person name="Weinstock G.M."/>
        </authorList>
    </citation>
    <scope>NUCLEOTIDE SEQUENCE</scope>
    <source>
        <strain evidence="5">DC283</strain>
    </source>
</reference>
<keyword evidence="7" id="KW-1185">Reference proteome</keyword>
<keyword evidence="2" id="KW-0732">Signal</keyword>
<evidence type="ECO:0000256" key="2">
    <source>
        <dbReference type="SAM" id="SignalP"/>
    </source>
</evidence>
<dbReference type="PANTHER" id="PTHR48081">
    <property type="entry name" value="AB HYDROLASE SUPERFAMILY PROTEIN C4A8.06C"/>
    <property type="match status" value="1"/>
</dbReference>
<sequence length="345" mass="37381">MNVCHTFFIGGLAVIMTMSNAMATKNTELTGYREGAKVIEVHPVRNQIDAITGVVYSQITTLRSVRPLHMSLLVPRTDAVKPAIVYFPGGGFTSADHEKFIQMRMALAEAGFVVAAAEYRVVPDTFPAPVVDGKAAVRYLRQHAETYGIDPHRIGVLGDSAGGWLAQMLGMTNGQTAFDQGDFTETLSDVLQAAATIYGISDLRNIGEGFSEENQQVHASPAVTEALLIHGPAFHDFAGASVMDDPDKARQASPMGHLANPKPPFLIMHGDKDSLVSPHQSAQLFDALKKAGDKVEYVVVKGAEHGDEVWYQPDVIRLVVNWFSEVLHPDTRTGSKSTANLNDNL</sequence>
<dbReference type="eggNOG" id="COG0657">
    <property type="taxonomic scope" value="Bacteria"/>
</dbReference>
<protein>
    <submittedName>
        <fullName evidence="5">Alpha/beta hydrolase</fullName>
        <ecNumber evidence="5">3.-.-.-</ecNumber>
    </submittedName>
    <submittedName>
        <fullName evidence="4">Lipase</fullName>
    </submittedName>
</protein>
<dbReference type="SUPFAM" id="SSF53474">
    <property type="entry name" value="alpha/beta-Hydrolases"/>
    <property type="match status" value="1"/>
</dbReference>
<dbReference type="Proteomes" id="UP000192380">
    <property type="component" value="Plasmid pDSJ10"/>
</dbReference>
<keyword evidence="1 5" id="KW-0378">Hydrolase</keyword>
<evidence type="ECO:0000256" key="1">
    <source>
        <dbReference type="ARBA" id="ARBA00022801"/>
    </source>
</evidence>
<dbReference type="OrthoDB" id="9771666at2"/>
<evidence type="ECO:0000259" key="3">
    <source>
        <dbReference type="Pfam" id="PF20434"/>
    </source>
</evidence>
<dbReference type="RefSeq" id="WP_006121962.1">
    <property type="nucleotide sequence ID" value="NZ_AHIE01000038.1"/>
</dbReference>
<dbReference type="Pfam" id="PF20434">
    <property type="entry name" value="BD-FAE"/>
    <property type="match status" value="1"/>
</dbReference>
<feature type="chain" id="PRO_5044734410" evidence="2">
    <location>
        <begin position="24"/>
        <end position="345"/>
    </location>
</feature>
<dbReference type="InterPro" id="IPR050300">
    <property type="entry name" value="GDXG_lipolytic_enzyme"/>
</dbReference>
<dbReference type="KEGG" id="pstw:DSJ_25510"/>
<accession>H3RKA4</accession>
<evidence type="ECO:0000313" key="7">
    <source>
        <dbReference type="Proteomes" id="UP000192380"/>
    </source>
</evidence>
<geneLocation type="plasmid" evidence="4 7">
    <name>pDSJ10</name>
</geneLocation>
<proteinExistence type="predicted"/>
<gene>
    <name evidence="5" type="ORF">CKS_3151</name>
    <name evidence="4" type="ORF">DSJ_25510</name>
</gene>
<dbReference type="PANTHER" id="PTHR48081:SF13">
    <property type="entry name" value="ALPHA_BETA HYDROLASE"/>
    <property type="match status" value="1"/>
</dbReference>
<dbReference type="EMBL" id="AHIE01000038">
    <property type="protein sequence ID" value="EHT98145.1"/>
    <property type="molecule type" value="Genomic_DNA"/>
</dbReference>
<dbReference type="PATRIC" id="fig|660596.6.peg.4802"/>
<dbReference type="GO" id="GO:0016787">
    <property type="term" value="F:hydrolase activity"/>
    <property type="evidence" value="ECO:0007669"/>
    <property type="project" value="UniProtKB-KW"/>
</dbReference>
<feature type="domain" description="BD-FAE-like" evidence="3">
    <location>
        <begin position="77"/>
        <end position="288"/>
    </location>
</feature>
<feature type="signal peptide" evidence="2">
    <location>
        <begin position="1"/>
        <end position="23"/>
    </location>
</feature>
<dbReference type="InterPro" id="IPR049492">
    <property type="entry name" value="BD-FAE-like_dom"/>
</dbReference>
<organism evidence="5 6">
    <name type="scientific">Pantoea stewartii subsp. stewartii DC283</name>
    <dbReference type="NCBI Taxonomy" id="660596"/>
    <lineage>
        <taxon>Bacteria</taxon>
        <taxon>Pseudomonadati</taxon>
        <taxon>Pseudomonadota</taxon>
        <taxon>Gammaproteobacteria</taxon>
        <taxon>Enterobacterales</taxon>
        <taxon>Erwiniaceae</taxon>
        <taxon>Pantoea</taxon>
    </lineage>
</organism>
<evidence type="ECO:0000313" key="5">
    <source>
        <dbReference type="EMBL" id="EHT98145.1"/>
    </source>
</evidence>
<dbReference type="Gene3D" id="3.40.50.1820">
    <property type="entry name" value="alpha/beta hydrolase"/>
    <property type="match status" value="1"/>
</dbReference>
<dbReference type="EMBL" id="CP017591">
    <property type="protein sequence ID" value="ARF52585.1"/>
    <property type="molecule type" value="Genomic_DNA"/>
</dbReference>
<keyword evidence="4" id="KW-0614">Plasmid</keyword>
<dbReference type="EC" id="3.-.-.-" evidence="5"/>
<name>H3RKA4_PANSE</name>
<dbReference type="InterPro" id="IPR029058">
    <property type="entry name" value="AB_hydrolase_fold"/>
</dbReference>
<dbReference type="AlphaFoldDB" id="H3RKA4"/>
<evidence type="ECO:0000313" key="6">
    <source>
        <dbReference type="Proteomes" id="UP000005050"/>
    </source>
</evidence>
<reference evidence="4 7" key="3">
    <citation type="submission" date="2016-10" db="EMBL/GenBank/DDBJ databases">
        <title>Complete Genome Assembly of Pantoea stewartii subsp. stewartii DC283, a Corn Pathogen.</title>
        <authorList>
            <person name="Duong D.A."/>
            <person name="Stevens A.M."/>
            <person name="Jensen R.V."/>
        </authorList>
    </citation>
    <scope>NUCLEOTIDE SEQUENCE [LARGE SCALE GENOMIC DNA]</scope>
    <source>
        <strain evidence="4 7">DC283</strain>
        <plasmid evidence="4 7">pDSJ10</plasmid>
    </source>
</reference>
<reference evidence="5 6" key="1">
    <citation type="journal article" date="2012" name="Mol. Microbiol.">
        <title>The genetic and structural basis of two distinct terminal side branch residues in stewartan and amylovoran exopolysaccharides and their potential role in host adaptation.</title>
        <authorList>
            <person name="Wang X."/>
            <person name="Yang F."/>
            <person name="von Bodman S.B."/>
        </authorList>
    </citation>
    <scope>NUCLEOTIDE SEQUENCE [LARGE SCALE GENOMIC DNA]</scope>
    <source>
        <strain evidence="5 6">DC283</strain>
    </source>
</reference>
<dbReference type="Proteomes" id="UP000005050">
    <property type="component" value="Unassembled WGS sequence"/>
</dbReference>
<evidence type="ECO:0000313" key="4">
    <source>
        <dbReference type="EMBL" id="ARF52585.1"/>
    </source>
</evidence>